<dbReference type="OrthoDB" id="9805654at2"/>
<sequence length="132" mass="15288">MHNFNTRFRLLVNNSGFTTERLSDLLGVTRYQIYNWMNGRGEPDIETLGRIRRFFDISYDYLVGDIEDKCPVNPDLTLDPKAQEMIAAYRKFLRLEYPVNCEKIGNKGDKAVGIEERPIGSAVPFPGKKRKR</sequence>
<organism evidence="2 3">
    <name type="scientific">Lucifera butyrica</name>
    <dbReference type="NCBI Taxonomy" id="1351585"/>
    <lineage>
        <taxon>Bacteria</taxon>
        <taxon>Bacillati</taxon>
        <taxon>Bacillota</taxon>
        <taxon>Negativicutes</taxon>
        <taxon>Veillonellales</taxon>
        <taxon>Veillonellaceae</taxon>
        <taxon>Lucifera</taxon>
    </lineage>
</organism>
<dbReference type="Gene3D" id="1.10.260.40">
    <property type="entry name" value="lambda repressor-like DNA-binding domains"/>
    <property type="match status" value="1"/>
</dbReference>
<dbReference type="SUPFAM" id="SSF47413">
    <property type="entry name" value="lambda repressor-like DNA-binding domains"/>
    <property type="match status" value="1"/>
</dbReference>
<dbReference type="InterPro" id="IPR010982">
    <property type="entry name" value="Lambda_DNA-bd_dom_sf"/>
</dbReference>
<evidence type="ECO:0000259" key="1">
    <source>
        <dbReference type="PROSITE" id="PS50943"/>
    </source>
</evidence>
<evidence type="ECO:0000313" key="3">
    <source>
        <dbReference type="Proteomes" id="UP000277811"/>
    </source>
</evidence>
<feature type="domain" description="HTH cro/C1-type" evidence="1">
    <location>
        <begin position="22"/>
        <end position="62"/>
    </location>
</feature>
<dbReference type="InterPro" id="IPR001387">
    <property type="entry name" value="Cro/C1-type_HTH"/>
</dbReference>
<name>A0A498RC11_9FIRM</name>
<accession>A0A498RC11</accession>
<dbReference type="RefSeq" id="WP_122629326.1">
    <property type="nucleotide sequence ID" value="NZ_UPPP01000091.1"/>
</dbReference>
<protein>
    <recommendedName>
        <fullName evidence="1">HTH cro/C1-type domain-containing protein</fullName>
    </recommendedName>
</protein>
<dbReference type="PROSITE" id="PS50943">
    <property type="entry name" value="HTH_CROC1"/>
    <property type="match status" value="1"/>
</dbReference>
<dbReference type="AlphaFoldDB" id="A0A498RC11"/>
<reference evidence="2 3" key="1">
    <citation type="submission" date="2018-06" db="EMBL/GenBank/DDBJ databases">
        <authorList>
            <person name="Strepis N."/>
        </authorList>
    </citation>
    <scope>NUCLEOTIDE SEQUENCE [LARGE SCALE GENOMIC DNA]</scope>
    <source>
        <strain evidence="2">LUCI</strain>
    </source>
</reference>
<dbReference type="EMBL" id="UPPP01000091">
    <property type="protein sequence ID" value="VBB08457.1"/>
    <property type="molecule type" value="Genomic_DNA"/>
</dbReference>
<proteinExistence type="predicted"/>
<gene>
    <name evidence="2" type="ORF">LUCI_3729</name>
</gene>
<dbReference type="CDD" id="cd00093">
    <property type="entry name" value="HTH_XRE"/>
    <property type="match status" value="1"/>
</dbReference>
<dbReference type="Pfam" id="PF12844">
    <property type="entry name" value="HTH_19"/>
    <property type="match status" value="1"/>
</dbReference>
<keyword evidence="3" id="KW-1185">Reference proteome</keyword>
<evidence type="ECO:0000313" key="2">
    <source>
        <dbReference type="EMBL" id="VBB08457.1"/>
    </source>
</evidence>
<dbReference type="SMART" id="SM00530">
    <property type="entry name" value="HTH_XRE"/>
    <property type="match status" value="1"/>
</dbReference>
<dbReference type="GO" id="GO:0003677">
    <property type="term" value="F:DNA binding"/>
    <property type="evidence" value="ECO:0007669"/>
    <property type="project" value="InterPro"/>
</dbReference>
<dbReference type="Proteomes" id="UP000277811">
    <property type="component" value="Unassembled WGS sequence"/>
</dbReference>